<name>A0ACC2HF90_DALPE</name>
<comment type="caution">
    <text evidence="1">The sequence shown here is derived from an EMBL/GenBank/DDBJ whole genome shotgun (WGS) entry which is preliminary data.</text>
</comment>
<evidence type="ECO:0000313" key="2">
    <source>
        <dbReference type="Proteomes" id="UP001157502"/>
    </source>
</evidence>
<organism evidence="1 2">
    <name type="scientific">Dallia pectoralis</name>
    <name type="common">Alaska blackfish</name>
    <dbReference type="NCBI Taxonomy" id="75939"/>
    <lineage>
        <taxon>Eukaryota</taxon>
        <taxon>Metazoa</taxon>
        <taxon>Chordata</taxon>
        <taxon>Craniata</taxon>
        <taxon>Vertebrata</taxon>
        <taxon>Euteleostomi</taxon>
        <taxon>Actinopterygii</taxon>
        <taxon>Neopterygii</taxon>
        <taxon>Teleostei</taxon>
        <taxon>Protacanthopterygii</taxon>
        <taxon>Esociformes</taxon>
        <taxon>Umbridae</taxon>
        <taxon>Dallia</taxon>
    </lineage>
</organism>
<keyword evidence="2" id="KW-1185">Reference proteome</keyword>
<protein>
    <submittedName>
        <fullName evidence="1">Uncharacterized protein</fullName>
    </submittedName>
</protein>
<sequence>MAQYKTSRNISSMKTQSPVVDMANNNEPLPPGWEIKIDPQTGWPFFVDHVNRTTSWNDPRHDVKKVSQLSQNGPSVSPESSPRETPKAFMRDMKHPTLRQGYIPIPVCHEGADYRQQQHPCFSYAPPTALHNVRADGRTPSPTPTLHCRPRSPLQGPSESCTPEPCMSCSPSSQGTEGHPLHQPQRPGSTGLQAGYIAIPVIHERTGQQAPYNTSPYSQRFPPYSGDQPSFHRVQPEEWSGHHGAAPSSWERSSPAPNLLPQHRETSAIHIPQHMRSQSPIRAQVITERPQVHVQQHVPQRESPHGMEQEVTQYPQMAQREADPQQIEQPTEDTQPQETANVNVQLPPKQEAQESSPASAPLDTSTPNAENKTDAQCHPGLAKVQNIVARVAKLEQEVQNFEGKKNDKRYLLLEELLTKELLALDSVDPEGRLDVRQARRDGVRRVQTILDALEMLDERPLGSSGESSMEAYNLPQKADQPSMISQADVEVAREIS</sequence>
<evidence type="ECO:0000313" key="1">
    <source>
        <dbReference type="EMBL" id="KAJ8014335.1"/>
    </source>
</evidence>
<dbReference type="EMBL" id="CM055730">
    <property type="protein sequence ID" value="KAJ8014335.1"/>
    <property type="molecule type" value="Genomic_DNA"/>
</dbReference>
<gene>
    <name evidence="1" type="ORF">DPEC_G00039170</name>
</gene>
<proteinExistence type="predicted"/>
<accession>A0ACC2HF90</accession>
<dbReference type="Proteomes" id="UP001157502">
    <property type="component" value="Chromosome 3"/>
</dbReference>
<reference evidence="1" key="1">
    <citation type="submission" date="2021-05" db="EMBL/GenBank/DDBJ databases">
        <authorList>
            <person name="Pan Q."/>
            <person name="Jouanno E."/>
            <person name="Zahm M."/>
            <person name="Klopp C."/>
            <person name="Cabau C."/>
            <person name="Louis A."/>
            <person name="Berthelot C."/>
            <person name="Parey E."/>
            <person name="Roest Crollius H."/>
            <person name="Montfort J."/>
            <person name="Robinson-Rechavi M."/>
            <person name="Bouchez O."/>
            <person name="Lampietro C."/>
            <person name="Lopez Roques C."/>
            <person name="Donnadieu C."/>
            <person name="Postlethwait J."/>
            <person name="Bobe J."/>
            <person name="Dillon D."/>
            <person name="Chandos A."/>
            <person name="von Hippel F."/>
            <person name="Guiguen Y."/>
        </authorList>
    </citation>
    <scope>NUCLEOTIDE SEQUENCE</scope>
    <source>
        <strain evidence="1">YG-Jan2019</strain>
    </source>
</reference>